<keyword evidence="6" id="KW-0175">Coiled coil</keyword>
<evidence type="ECO:0000313" key="9">
    <source>
        <dbReference type="Proteomes" id="UP001429357"/>
    </source>
</evidence>
<dbReference type="RefSeq" id="WP_161870580.1">
    <property type="nucleotide sequence ID" value="NZ_MAEI02000001.1"/>
</dbReference>
<dbReference type="Pfam" id="PF00580">
    <property type="entry name" value="UvrD-helicase"/>
    <property type="match status" value="1"/>
</dbReference>
<keyword evidence="3 5" id="KW-0347">Helicase</keyword>
<comment type="caution">
    <text evidence="8">The sequence shown here is derived from an EMBL/GenBank/DDBJ whole genome shotgun (WGS) entry which is preliminary data.</text>
</comment>
<keyword evidence="4 5" id="KW-0067">ATP-binding</keyword>
<evidence type="ECO:0000256" key="3">
    <source>
        <dbReference type="ARBA" id="ARBA00022806"/>
    </source>
</evidence>
<keyword evidence="1 5" id="KW-0547">Nucleotide-binding</keyword>
<proteinExistence type="predicted"/>
<evidence type="ECO:0000259" key="7">
    <source>
        <dbReference type="PROSITE" id="PS51198"/>
    </source>
</evidence>
<feature type="coiled-coil region" evidence="6">
    <location>
        <begin position="65"/>
        <end position="92"/>
    </location>
</feature>
<dbReference type="InterPro" id="IPR000212">
    <property type="entry name" value="DNA_helicase_UvrD/REP"/>
</dbReference>
<dbReference type="InterPro" id="IPR027417">
    <property type="entry name" value="P-loop_NTPase"/>
</dbReference>
<evidence type="ECO:0000256" key="6">
    <source>
        <dbReference type="SAM" id="Coils"/>
    </source>
</evidence>
<keyword evidence="9" id="KW-1185">Reference proteome</keyword>
<dbReference type="PROSITE" id="PS51198">
    <property type="entry name" value="UVRD_HELICASE_ATP_BIND"/>
    <property type="match status" value="1"/>
</dbReference>
<dbReference type="GO" id="GO:0004386">
    <property type="term" value="F:helicase activity"/>
    <property type="evidence" value="ECO:0007669"/>
    <property type="project" value="UniProtKB-KW"/>
</dbReference>
<organism evidence="8 9">
    <name type="scientific">Enterococcus diestrammenae</name>
    <dbReference type="NCBI Taxonomy" id="1155073"/>
    <lineage>
        <taxon>Bacteria</taxon>
        <taxon>Bacillati</taxon>
        <taxon>Bacillota</taxon>
        <taxon>Bacilli</taxon>
        <taxon>Lactobacillales</taxon>
        <taxon>Enterococcaceae</taxon>
        <taxon>Enterococcus</taxon>
    </lineage>
</organism>
<dbReference type="PANTHER" id="PTHR11070:SF17">
    <property type="entry name" value="DNA HELICASE IV"/>
    <property type="match status" value="1"/>
</dbReference>
<gene>
    <name evidence="8" type="ORF">BAU18_000529</name>
</gene>
<feature type="binding site" evidence="5">
    <location>
        <begin position="229"/>
        <end position="236"/>
    </location>
    <ligand>
        <name>ATP</name>
        <dbReference type="ChEBI" id="CHEBI:30616"/>
    </ligand>
</feature>
<evidence type="ECO:0000313" key="8">
    <source>
        <dbReference type="EMBL" id="MEO1780951.1"/>
    </source>
</evidence>
<evidence type="ECO:0000256" key="2">
    <source>
        <dbReference type="ARBA" id="ARBA00022801"/>
    </source>
</evidence>
<dbReference type="Pfam" id="PF13538">
    <property type="entry name" value="UvrD_C_2"/>
    <property type="match status" value="1"/>
</dbReference>
<dbReference type="Proteomes" id="UP001429357">
    <property type="component" value="Unassembled WGS sequence"/>
</dbReference>
<dbReference type="PANTHER" id="PTHR11070">
    <property type="entry name" value="UVRD / RECB / PCRA DNA HELICASE FAMILY MEMBER"/>
    <property type="match status" value="1"/>
</dbReference>
<accession>A0ABV0F2S8</accession>
<protein>
    <submittedName>
        <fullName evidence="8">DNA helicase II/ATP-dependent DNA helicase PcrA</fullName>
    </submittedName>
</protein>
<dbReference type="InterPro" id="IPR027785">
    <property type="entry name" value="UvrD-like_helicase_C"/>
</dbReference>
<evidence type="ECO:0000256" key="5">
    <source>
        <dbReference type="PROSITE-ProRule" id="PRU00560"/>
    </source>
</evidence>
<dbReference type="EMBL" id="MAEI02000001">
    <property type="protein sequence ID" value="MEO1780951.1"/>
    <property type="molecule type" value="Genomic_DNA"/>
</dbReference>
<reference evidence="9" key="1">
    <citation type="submission" date="2016-06" db="EMBL/GenBank/DDBJ databases">
        <title>Four novel species of enterococci isolated from chicken manure.</title>
        <authorList>
            <person name="Van Tyne D."/>
        </authorList>
    </citation>
    <scope>NUCLEOTIDE SEQUENCE [LARGE SCALE GENOMIC DNA]</scope>
    <source>
        <strain evidence="9">JM9A</strain>
    </source>
</reference>
<name>A0ABV0F2S8_9ENTE</name>
<evidence type="ECO:0000256" key="4">
    <source>
        <dbReference type="ARBA" id="ARBA00022840"/>
    </source>
</evidence>
<reference evidence="8 9" key="2">
    <citation type="submission" date="2024-02" db="EMBL/GenBank/DDBJ databases">
        <title>The Genome Sequence of Enterococcus diestrammenae JM9A.</title>
        <authorList>
            <person name="Earl A."/>
            <person name="Manson A."/>
            <person name="Gilmore M."/>
            <person name="Sanders J."/>
            <person name="Shea T."/>
            <person name="Howe W."/>
            <person name="Livny J."/>
            <person name="Cuomo C."/>
            <person name="Neafsey D."/>
            <person name="Birren B."/>
        </authorList>
    </citation>
    <scope>NUCLEOTIDE SEQUENCE [LARGE SCALE GENOMIC DNA]</scope>
    <source>
        <strain evidence="8 9">JM9A</strain>
    </source>
</reference>
<sequence length="722" mass="81321">MADVRKLEEARLAFVYAELVKTQKRLQDLIATKDASGMTDLVAMAGEVRLNHDNLADNLDTFANIEALNRQIDQYNLQLESSKKQLDKVERLLPSPYFGKVLVDFLDGEPPEALYIGVNGFTDEQGTDLIYDWRSPVAELFYNNQLGASSYQIDQGEVSVAIEKRRQLLTEYDCLINWFDSGTAIQDDVLLAALAEDTSTQMKDITATIQREQNLIIRDTKHPVVLVNGVAGSGKTSAIMQRIAYLLYRNRGQLSAEEMLILSPNQAFGKYIAQVLPALGEANPVTYTLLQLVKKLMVSGGAELEDETAYFNRISGGGTVDQTGITEILRSPAFLEALITERDETPQFHAIGHKGKTLITVAHLERLYAATPSNRPLQERIQGMKLRLAQEWERHLIRQSRSEQLHQQLLSLTEEQQRKMIGHLLEEADEELLEEYSLRLLRRRYQGVVRQIQELDWLDEEELFATYFRQSAKQELPSRGNQGAEMLTVDLAIAKLYFRHHLIEPILVPDFKVIMVDEVQDYSAAALQFLQSLFPKSRFTLVGDENQAIFDSHSRFMTMISLFGEQRVTYYPLVKSYRSSGNITRLFGSLLKETDTIEIQGIRPAGREVAWLELANETDLREAVLAYAANLPEGNLTILTKTAQEAQDVASVFADQPQIAVYAIPLAKGLEFANVLLVAVSKANYHQGRDRQLLYTGISRGTETVGLMWSGQLSPLLKGQAN</sequence>
<feature type="domain" description="UvrD-like helicase ATP-binding" evidence="7">
    <location>
        <begin position="208"/>
        <end position="580"/>
    </location>
</feature>
<keyword evidence="2 5" id="KW-0378">Hydrolase</keyword>
<evidence type="ECO:0000256" key="1">
    <source>
        <dbReference type="ARBA" id="ARBA00022741"/>
    </source>
</evidence>
<dbReference type="Gene3D" id="3.40.50.300">
    <property type="entry name" value="P-loop containing nucleotide triphosphate hydrolases"/>
    <property type="match status" value="2"/>
</dbReference>
<dbReference type="InterPro" id="IPR014016">
    <property type="entry name" value="UvrD-like_ATP-bd"/>
</dbReference>
<dbReference type="SUPFAM" id="SSF52540">
    <property type="entry name" value="P-loop containing nucleoside triphosphate hydrolases"/>
    <property type="match status" value="1"/>
</dbReference>